<comment type="caution">
    <text evidence="1">The sequence shown here is derived from an EMBL/GenBank/DDBJ whole genome shotgun (WGS) entry which is preliminary data.</text>
</comment>
<dbReference type="RefSeq" id="WP_191123063.1">
    <property type="nucleotide sequence ID" value="NZ_JACXWY010000001.1"/>
</dbReference>
<sequence length="70" mass="7461">MTDIALRKAIEAAGGPVALSRELGVSSQAIAQWKQAPPLRVIDIERITGISRHDLRPDVFGAKPSEGRAA</sequence>
<dbReference type="SUPFAM" id="SSF47413">
    <property type="entry name" value="lambda repressor-like DNA-binding domains"/>
    <property type="match status" value="1"/>
</dbReference>
<dbReference type="InterPro" id="IPR031856">
    <property type="entry name" value="YdaS_toxin-like"/>
</dbReference>
<keyword evidence="2" id="KW-1185">Reference proteome</keyword>
<dbReference type="GO" id="GO:0003677">
    <property type="term" value="F:DNA binding"/>
    <property type="evidence" value="ECO:0007669"/>
    <property type="project" value="InterPro"/>
</dbReference>
<organism evidence="1 2">
    <name type="scientific">Bosea spartocytisi</name>
    <dbReference type="NCBI Taxonomy" id="2773451"/>
    <lineage>
        <taxon>Bacteria</taxon>
        <taxon>Pseudomonadati</taxon>
        <taxon>Pseudomonadota</taxon>
        <taxon>Alphaproteobacteria</taxon>
        <taxon>Hyphomicrobiales</taxon>
        <taxon>Boseaceae</taxon>
        <taxon>Bosea</taxon>
    </lineage>
</organism>
<evidence type="ECO:0000313" key="1">
    <source>
        <dbReference type="EMBL" id="MBD3844246.1"/>
    </source>
</evidence>
<dbReference type="InterPro" id="IPR010982">
    <property type="entry name" value="Lambda_DNA-bd_dom_sf"/>
</dbReference>
<accession>A0A927E795</accession>
<protein>
    <submittedName>
        <fullName evidence="1">Helix-turn-helix domain-containing protein</fullName>
    </submittedName>
</protein>
<proteinExistence type="predicted"/>
<dbReference type="Pfam" id="PF15943">
    <property type="entry name" value="YdaS_toxin"/>
    <property type="match status" value="1"/>
</dbReference>
<name>A0A927E795_9HYPH</name>
<dbReference type="AlphaFoldDB" id="A0A927E795"/>
<dbReference type="Gene3D" id="1.10.260.40">
    <property type="entry name" value="lambda repressor-like DNA-binding domains"/>
    <property type="match status" value="1"/>
</dbReference>
<evidence type="ECO:0000313" key="2">
    <source>
        <dbReference type="Proteomes" id="UP000619295"/>
    </source>
</evidence>
<gene>
    <name evidence="1" type="ORF">IED13_00950</name>
</gene>
<reference evidence="1" key="1">
    <citation type="submission" date="2020-09" db="EMBL/GenBank/DDBJ databases">
        <title>Bosea spartocytisi sp. nov. a root nodule endophyte of Spartocytisus supranubius in the high mountain ecosystem fo the Teide National Park (Canary Islands, Spain).</title>
        <authorList>
            <person name="Pulido-Suarez L."/>
            <person name="Peix A."/>
            <person name="Igual J.M."/>
            <person name="Socas-Perez N."/>
            <person name="Velazquez E."/>
            <person name="Flores-Felix J.D."/>
            <person name="Leon-Barrios M."/>
        </authorList>
    </citation>
    <scope>NUCLEOTIDE SEQUENCE</scope>
    <source>
        <strain evidence="1">SSUT16</strain>
    </source>
</reference>
<dbReference type="EMBL" id="JACXWY010000001">
    <property type="protein sequence ID" value="MBD3844246.1"/>
    <property type="molecule type" value="Genomic_DNA"/>
</dbReference>
<dbReference type="Proteomes" id="UP000619295">
    <property type="component" value="Unassembled WGS sequence"/>
</dbReference>